<evidence type="ECO:0000256" key="1">
    <source>
        <dbReference type="ARBA" id="ARBA00009990"/>
    </source>
</evidence>
<evidence type="ECO:0000313" key="7">
    <source>
        <dbReference type="EMBL" id="MFC3149235.1"/>
    </source>
</evidence>
<evidence type="ECO:0000256" key="4">
    <source>
        <dbReference type="ARBA" id="ARBA00023010"/>
    </source>
</evidence>
<evidence type="ECO:0000256" key="5">
    <source>
        <dbReference type="ARBA" id="ARBA00023186"/>
    </source>
</evidence>
<keyword evidence="4 6" id="KW-0811">Translocation</keyword>
<comment type="caution">
    <text evidence="7">The sequence shown here is derived from an EMBL/GenBank/DDBJ whole genome shotgun (WGS) entry which is preliminary data.</text>
</comment>
<proteinExistence type="inferred from homology"/>
<organism evidence="7 8">
    <name type="scientific">Piscinibacterium candidicorallinum</name>
    <dbReference type="NCBI Taxonomy" id="1793872"/>
    <lineage>
        <taxon>Bacteria</taxon>
        <taxon>Pseudomonadati</taxon>
        <taxon>Pseudomonadota</taxon>
        <taxon>Betaproteobacteria</taxon>
        <taxon>Burkholderiales</taxon>
        <taxon>Piscinibacterium</taxon>
    </lineage>
</organism>
<keyword evidence="3 6" id="KW-0653">Protein transport</keyword>
<comment type="subcellular location">
    <subcellularLocation>
        <location evidence="6">Cytoplasm</location>
    </subcellularLocation>
</comment>
<dbReference type="PANTHER" id="PTHR36918">
    <property type="match status" value="1"/>
</dbReference>
<dbReference type="Proteomes" id="UP001595556">
    <property type="component" value="Unassembled WGS sequence"/>
</dbReference>
<keyword evidence="8" id="KW-1185">Reference proteome</keyword>
<dbReference type="EMBL" id="JBHRTI010000010">
    <property type="protein sequence ID" value="MFC3149235.1"/>
    <property type="molecule type" value="Genomic_DNA"/>
</dbReference>
<dbReference type="PRINTS" id="PR01594">
    <property type="entry name" value="SECBCHAPRONE"/>
</dbReference>
<dbReference type="HAMAP" id="MF_00821">
    <property type="entry name" value="SecB"/>
    <property type="match status" value="1"/>
</dbReference>
<evidence type="ECO:0000256" key="6">
    <source>
        <dbReference type="HAMAP-Rule" id="MF_00821"/>
    </source>
</evidence>
<comment type="subunit">
    <text evidence="6">Homotetramer, a dimer of dimers. One homotetramer interacts with 1 SecA dimer.</text>
</comment>
<dbReference type="Gene3D" id="3.10.420.10">
    <property type="entry name" value="SecB-like"/>
    <property type="match status" value="1"/>
</dbReference>
<name>A0ABV7H665_9BURK</name>
<dbReference type="NCBIfam" id="NF004394">
    <property type="entry name" value="PRK05751.1-5"/>
    <property type="match status" value="1"/>
</dbReference>
<dbReference type="PANTHER" id="PTHR36918:SF1">
    <property type="entry name" value="PROTEIN-EXPORT PROTEIN SECB"/>
    <property type="match status" value="1"/>
</dbReference>
<dbReference type="SUPFAM" id="SSF54611">
    <property type="entry name" value="SecB-like"/>
    <property type="match status" value="1"/>
</dbReference>
<accession>A0ABV7H665</accession>
<keyword evidence="5 6" id="KW-0143">Chaperone</keyword>
<comment type="function">
    <text evidence="6">One of the proteins required for the normal export of preproteins out of the cell cytoplasm. It is a molecular chaperone that binds to a subset of precursor proteins, maintaining them in a translocation-competent state. It also specifically binds to its receptor SecA.</text>
</comment>
<reference evidence="8" key="1">
    <citation type="journal article" date="2019" name="Int. J. Syst. Evol. Microbiol.">
        <title>The Global Catalogue of Microorganisms (GCM) 10K type strain sequencing project: providing services to taxonomists for standard genome sequencing and annotation.</title>
        <authorList>
            <consortium name="The Broad Institute Genomics Platform"/>
            <consortium name="The Broad Institute Genome Sequencing Center for Infectious Disease"/>
            <person name="Wu L."/>
            <person name="Ma J."/>
        </authorList>
    </citation>
    <scope>NUCLEOTIDE SEQUENCE [LARGE SCALE GENOMIC DNA]</scope>
    <source>
        <strain evidence="8">KCTC 52168</strain>
    </source>
</reference>
<comment type="similarity">
    <text evidence="1 6">Belongs to the SecB family.</text>
</comment>
<dbReference type="RefSeq" id="WP_377305836.1">
    <property type="nucleotide sequence ID" value="NZ_CP180191.1"/>
</dbReference>
<evidence type="ECO:0000256" key="2">
    <source>
        <dbReference type="ARBA" id="ARBA00022448"/>
    </source>
</evidence>
<keyword evidence="2 6" id="KW-0813">Transport</keyword>
<gene>
    <name evidence="6 7" type="primary">secB</name>
    <name evidence="7" type="ORF">ACFOEN_16555</name>
</gene>
<dbReference type="Pfam" id="PF02556">
    <property type="entry name" value="SecB"/>
    <property type="match status" value="1"/>
</dbReference>
<sequence>MAQQAEQQPVFNVTRVYLKDLSVEMPNAPQIFLEQGQPATNVELGVAAEALQDNHYLVSTSATITTKVGDKTLYLVEGTQSGIFQIAGVPADQIQPLLEIVCAGIVYPYLRANLADAITRASMPPIHLTEVNFQALYEAKLQAQQENDQQAAGATAGTSGSITLN</sequence>
<dbReference type="InterPro" id="IPR035958">
    <property type="entry name" value="SecB-like_sf"/>
</dbReference>
<evidence type="ECO:0000313" key="8">
    <source>
        <dbReference type="Proteomes" id="UP001595556"/>
    </source>
</evidence>
<protein>
    <recommendedName>
        <fullName evidence="6">Protein-export protein SecB</fullName>
    </recommendedName>
</protein>
<keyword evidence="6" id="KW-0963">Cytoplasm</keyword>
<dbReference type="InterPro" id="IPR003708">
    <property type="entry name" value="SecB"/>
</dbReference>
<dbReference type="NCBIfam" id="TIGR00809">
    <property type="entry name" value="secB"/>
    <property type="match status" value="1"/>
</dbReference>
<evidence type="ECO:0000256" key="3">
    <source>
        <dbReference type="ARBA" id="ARBA00022927"/>
    </source>
</evidence>